<protein>
    <submittedName>
        <fullName evidence="3">CubicO group peptidase, beta-lactamase class C family</fullName>
    </submittedName>
</protein>
<accession>A0A1I3GXV6</accession>
<reference evidence="4" key="1">
    <citation type="submission" date="2016-10" db="EMBL/GenBank/DDBJ databases">
        <authorList>
            <person name="Varghese N."/>
            <person name="Submissions S."/>
        </authorList>
    </citation>
    <scope>NUCLEOTIDE SEQUENCE [LARGE SCALE GENOMIC DNA]</scope>
    <source>
        <strain evidence="4">LMG 22563</strain>
    </source>
</reference>
<dbReference type="STRING" id="289370.SAMN05216602_0446"/>
<dbReference type="RefSeq" id="WP_083414435.1">
    <property type="nucleotide sequence ID" value="NZ_FORC01000001.1"/>
</dbReference>
<dbReference type="InterPro" id="IPR012338">
    <property type="entry name" value="Beta-lactam/transpept-like"/>
</dbReference>
<dbReference type="Pfam" id="PF00144">
    <property type="entry name" value="Beta-lactamase"/>
    <property type="match status" value="1"/>
</dbReference>
<proteinExistence type="predicted"/>
<dbReference type="Gene3D" id="3.40.710.10">
    <property type="entry name" value="DD-peptidase/beta-lactamase superfamily"/>
    <property type="match status" value="1"/>
</dbReference>
<evidence type="ECO:0000256" key="1">
    <source>
        <dbReference type="SAM" id="SignalP"/>
    </source>
</evidence>
<dbReference type="InterPro" id="IPR050789">
    <property type="entry name" value="Diverse_Enzym_Activities"/>
</dbReference>
<gene>
    <name evidence="3" type="ORF">SAMN05216602_0446</name>
</gene>
<dbReference type="AlphaFoldDB" id="A0A1I3GXV6"/>
<organism evidence="3 4">
    <name type="scientific">Phytopseudomonas argentinensis</name>
    <dbReference type="NCBI Taxonomy" id="289370"/>
    <lineage>
        <taxon>Bacteria</taxon>
        <taxon>Pseudomonadati</taxon>
        <taxon>Pseudomonadota</taxon>
        <taxon>Gammaproteobacteria</taxon>
        <taxon>Pseudomonadales</taxon>
        <taxon>Pseudomonadaceae</taxon>
        <taxon>Phytopseudomonas</taxon>
    </lineage>
</organism>
<feature type="chain" id="PRO_5044372780" evidence="1">
    <location>
        <begin position="25"/>
        <end position="420"/>
    </location>
</feature>
<dbReference type="InterPro" id="IPR001466">
    <property type="entry name" value="Beta-lactam-related"/>
</dbReference>
<evidence type="ECO:0000313" key="4">
    <source>
        <dbReference type="Proteomes" id="UP000183018"/>
    </source>
</evidence>
<dbReference type="PROSITE" id="PS51257">
    <property type="entry name" value="PROKAR_LIPOPROTEIN"/>
    <property type="match status" value="1"/>
</dbReference>
<evidence type="ECO:0000259" key="2">
    <source>
        <dbReference type="Pfam" id="PF00144"/>
    </source>
</evidence>
<dbReference type="EMBL" id="FORC01000001">
    <property type="protein sequence ID" value="SFI28196.1"/>
    <property type="molecule type" value="Genomic_DNA"/>
</dbReference>
<evidence type="ECO:0000313" key="3">
    <source>
        <dbReference type="EMBL" id="SFI28196.1"/>
    </source>
</evidence>
<name>A0A1I3GXV6_9GAMM</name>
<dbReference type="SUPFAM" id="SSF56601">
    <property type="entry name" value="beta-lactamase/transpeptidase-like"/>
    <property type="match status" value="1"/>
</dbReference>
<feature type="domain" description="Beta-lactamase-related" evidence="2">
    <location>
        <begin position="96"/>
        <end position="410"/>
    </location>
</feature>
<sequence length="420" mass="46154">MTTLQRYRAAVLPATIALLLGACASSQTPPVATPERIGRAQDLYELAPAYQAGTYRHMDELFYTRTVHRGPKVHPLPARSEVAVHYNAGGQRLGVDAFMQRNQVSGLLILKDGKVALERYAMGNDASTRWTSFSVVKSISSTLIGAAVQQGRIASVNDPVTRYLPQLKGGAYDGVSVEQVLQMSSGVAWDETYRDPHSDRRRMFELQLANNPGALLKQMSGLKKAQAPGTAFNYSTGESHLQSELVRAATGMTASDYLSERIWARLGMERDAFWQLDSRAGQEIGSSGLSATLRDYGRFGQFILDDGVIDGERILPAGWLQRATRAAPGSHLEPGKLYDGEYALGYGYQWWLFPAGAAALPNHDGGAFEAQGIFGQFLYINPREKVVAVVWSTWPKPEMDERERETYAFIGAAIDALNQQ</sequence>
<feature type="signal peptide" evidence="1">
    <location>
        <begin position="1"/>
        <end position="24"/>
    </location>
</feature>
<keyword evidence="4" id="KW-1185">Reference proteome</keyword>
<dbReference type="PANTHER" id="PTHR43283:SF14">
    <property type="entry name" value="BLL8153 PROTEIN"/>
    <property type="match status" value="1"/>
</dbReference>
<dbReference type="Proteomes" id="UP000183018">
    <property type="component" value="Unassembled WGS sequence"/>
</dbReference>
<keyword evidence="1" id="KW-0732">Signal</keyword>
<dbReference type="OrthoDB" id="9814204at2"/>
<dbReference type="PANTHER" id="PTHR43283">
    <property type="entry name" value="BETA-LACTAMASE-RELATED"/>
    <property type="match status" value="1"/>
</dbReference>